<proteinExistence type="predicted"/>
<reference evidence="1" key="1">
    <citation type="submission" date="2022-04" db="EMBL/GenBank/DDBJ databases">
        <title>Chromosome-scale genome assembly of Holotrichia oblita Faldermann.</title>
        <authorList>
            <person name="Rongchong L."/>
        </authorList>
    </citation>
    <scope>NUCLEOTIDE SEQUENCE</scope>
    <source>
        <strain evidence="1">81SQS9</strain>
    </source>
</reference>
<gene>
    <name evidence="1" type="ORF">MML48_4g00014041</name>
</gene>
<evidence type="ECO:0000313" key="2">
    <source>
        <dbReference type="Proteomes" id="UP001056778"/>
    </source>
</evidence>
<accession>A0ACB9TA64</accession>
<dbReference type="Proteomes" id="UP001056778">
    <property type="component" value="Chromosome 4"/>
</dbReference>
<keyword evidence="2" id="KW-1185">Reference proteome</keyword>
<organism evidence="1 2">
    <name type="scientific">Holotrichia oblita</name>
    <name type="common">Chafer beetle</name>
    <dbReference type="NCBI Taxonomy" id="644536"/>
    <lineage>
        <taxon>Eukaryota</taxon>
        <taxon>Metazoa</taxon>
        <taxon>Ecdysozoa</taxon>
        <taxon>Arthropoda</taxon>
        <taxon>Hexapoda</taxon>
        <taxon>Insecta</taxon>
        <taxon>Pterygota</taxon>
        <taxon>Neoptera</taxon>
        <taxon>Endopterygota</taxon>
        <taxon>Coleoptera</taxon>
        <taxon>Polyphaga</taxon>
        <taxon>Scarabaeiformia</taxon>
        <taxon>Scarabaeidae</taxon>
        <taxon>Melolonthinae</taxon>
        <taxon>Holotrichia</taxon>
    </lineage>
</organism>
<comment type="caution">
    <text evidence="1">The sequence shown here is derived from an EMBL/GenBank/DDBJ whole genome shotgun (WGS) entry which is preliminary data.</text>
</comment>
<sequence length="682" mass="76696">MLVSSVKTCPDMCVCKWKNGKQTVECSSKNLQTIPEGMDPSTQVLEFSTNKLQTLRSEMFLKMDLINLQRIYLSQNRITTIEENTFKGLSNLVELDLSGNLLDTIPTATFVDCPSLMRLTLSYNPISVLKRGSFTHLTFLHSLELSNCNVNHIEEGAFQGLHSIEWLHLDGNKLTTIKGNKVLPESLRGIELQGNLWKCDCNILDLYSWLVNLNVPYSVEPTCRGPRKLAGRAIKSIPERELACLPNVSPTTLYLEIGEGKNVSLLCHVHAIPEAHVSWWFQGQILQNDTLVAPGMRLMYYVEEGGEEKRSELFIYNTNAEDNGTFICSAENAAGIVQSNFTYQQHQQNIQQNTTMKCIETIKETNEINKRVSCQSTRSCDNLLRSVSPVTLPNPRSPVSLRRYQLEQNPDLINDAESVGRRRDEGDGEVMQEAQHERTETLLQHQSMVQFPIGTCNNMRNPRKLYNIHSWEGCPILDVEGYPVDYGLPKIQSVIPVQNFYRTLPYNRSGKKQSAAVPISRYCREAEFLSRNSYEHYYPDVRYTADGYPVRTSDVATEALPSPPEGYKSETNPSSLPCCSAVQWPQRMPSNVHLINPDNLECGRLHQSKFANIGKRCVGAQTETETSGETPPTSVATNTTSTTTHLTLNKTESTLNERNDPLNEVLTESPDEGYEGEAPSVV</sequence>
<evidence type="ECO:0000313" key="1">
    <source>
        <dbReference type="EMBL" id="KAI4463748.1"/>
    </source>
</evidence>
<dbReference type="EMBL" id="CM043018">
    <property type="protein sequence ID" value="KAI4463748.1"/>
    <property type="molecule type" value="Genomic_DNA"/>
</dbReference>
<protein>
    <submittedName>
        <fullName evidence="1">Ig(Immunoglobulin) and lrr(Leucine rich repeat) domain</fullName>
    </submittedName>
</protein>
<name>A0ACB9TA64_HOLOL</name>